<protein>
    <submittedName>
        <fullName evidence="8">Putative cytochrome P450</fullName>
    </submittedName>
</protein>
<dbReference type="EMBL" id="AP011116">
    <property type="protein sequence ID" value="BAH55915.1"/>
    <property type="molecule type" value="Genomic_DNA"/>
</dbReference>
<dbReference type="AlphaFoldDB" id="C1BC60"/>
<feature type="region of interest" description="Disordered" evidence="7">
    <location>
        <begin position="361"/>
        <end position="433"/>
    </location>
</feature>
<dbReference type="PATRIC" id="fig|632772.20.peg.8163"/>
<keyword evidence="3" id="KW-0479">Metal-binding</keyword>
<dbReference type="InterPro" id="IPR002397">
    <property type="entry name" value="Cyt_P450_B"/>
</dbReference>
<dbReference type="Gene3D" id="1.10.630.10">
    <property type="entry name" value="Cytochrome P450"/>
    <property type="match status" value="1"/>
</dbReference>
<gene>
    <name evidence="8" type="ordered locus">ROP_pROB01-04160</name>
</gene>
<dbReference type="SUPFAM" id="SSF48264">
    <property type="entry name" value="Cytochrome P450"/>
    <property type="match status" value="1"/>
</dbReference>
<dbReference type="Proteomes" id="UP000002212">
    <property type="component" value="Plasmid pROB01"/>
</dbReference>
<evidence type="ECO:0000256" key="7">
    <source>
        <dbReference type="SAM" id="MobiDB-lite"/>
    </source>
</evidence>
<dbReference type="KEGG" id="rop:ROP_pROB01-04160"/>
<evidence type="ECO:0000256" key="1">
    <source>
        <dbReference type="ARBA" id="ARBA00010617"/>
    </source>
</evidence>
<accession>C1BC60</accession>
<name>C1BC60_RHOOB</name>
<evidence type="ECO:0000256" key="5">
    <source>
        <dbReference type="ARBA" id="ARBA00023004"/>
    </source>
</evidence>
<dbReference type="PANTHER" id="PTHR46696:SF1">
    <property type="entry name" value="CYTOCHROME P450 YJIB-RELATED"/>
    <property type="match status" value="1"/>
</dbReference>
<evidence type="ECO:0000256" key="4">
    <source>
        <dbReference type="ARBA" id="ARBA00023002"/>
    </source>
</evidence>
<evidence type="ECO:0000313" key="8">
    <source>
        <dbReference type="EMBL" id="BAH55915.1"/>
    </source>
</evidence>
<dbReference type="GO" id="GO:0020037">
    <property type="term" value="F:heme binding"/>
    <property type="evidence" value="ECO:0007669"/>
    <property type="project" value="InterPro"/>
</dbReference>
<dbReference type="GO" id="GO:0005506">
    <property type="term" value="F:iron ion binding"/>
    <property type="evidence" value="ECO:0007669"/>
    <property type="project" value="InterPro"/>
</dbReference>
<feature type="compositionally biased region" description="Basic and acidic residues" evidence="7">
    <location>
        <begin position="397"/>
        <end position="407"/>
    </location>
</feature>
<keyword evidence="8" id="KW-0614">Plasmid</keyword>
<evidence type="ECO:0000313" key="9">
    <source>
        <dbReference type="Proteomes" id="UP000002212"/>
    </source>
</evidence>
<keyword evidence="6" id="KW-0503">Monooxygenase</keyword>
<dbReference type="PRINTS" id="PR00359">
    <property type="entry name" value="BP450"/>
</dbReference>
<keyword evidence="4" id="KW-0560">Oxidoreductase</keyword>
<dbReference type="GO" id="GO:0004497">
    <property type="term" value="F:monooxygenase activity"/>
    <property type="evidence" value="ECO:0007669"/>
    <property type="project" value="UniProtKB-KW"/>
</dbReference>
<proteinExistence type="inferred from homology"/>
<reference evidence="8 9" key="1">
    <citation type="submission" date="2009-03" db="EMBL/GenBank/DDBJ databases">
        <title>Comparison of the complete genome sequences of Rhodococcus erythropolis PR4 and Rhodococcus opacus B4.</title>
        <authorList>
            <person name="Takarada H."/>
            <person name="Sekine M."/>
            <person name="Hosoyama A."/>
            <person name="Yamada R."/>
            <person name="Fujisawa T."/>
            <person name="Omata S."/>
            <person name="Shimizu A."/>
            <person name="Tsukatani N."/>
            <person name="Tanikawa S."/>
            <person name="Fujita N."/>
            <person name="Harayama S."/>
        </authorList>
    </citation>
    <scope>NUCLEOTIDE SEQUENCE [LARGE SCALE GENOMIC DNA]</scope>
    <source>
        <strain evidence="8 9">B4</strain>
        <plasmid evidence="8 9">pROB01</plasmid>
    </source>
</reference>
<evidence type="ECO:0000256" key="2">
    <source>
        <dbReference type="ARBA" id="ARBA00022617"/>
    </source>
</evidence>
<evidence type="ECO:0000256" key="6">
    <source>
        <dbReference type="ARBA" id="ARBA00023033"/>
    </source>
</evidence>
<dbReference type="GO" id="GO:0016705">
    <property type="term" value="F:oxidoreductase activity, acting on paired donors, with incorporation or reduction of molecular oxygen"/>
    <property type="evidence" value="ECO:0007669"/>
    <property type="project" value="InterPro"/>
</dbReference>
<sequence length="492" mass="53419">MPSPPRISTRTSRDRLEHWGLLVDALLTDHGPAGPYAAFARLRGAHPALSTRTGALILSRYDDCDAARRDRNLGKVDESLGFRLSEGPEELQRTAMRRFRRTMLSQPTRPRAVAPHRGRCVHPCHIDELRSSVIAQIELLLDKMSVRPHADIIADLALPLPVSVIGTMLGVPDDDRAAAAQLVRDLVAPLEPSADAAAVARAAVAEDRLTDYFTGLLSAKRRAPGDDLLSRLATARGDNAFDDDDECVVPRCCCLPRASRPRPISSVTGVAALRAHPEQMHLLRERPEIVGTAVEKLLRYDALVQTNGCTVLRPTTLASHDLTPGRAVLTLLGAANRDPDVFDDPDTLDLTPTGRPPLAFGAGILPQPASLRMPNTGRPPRRSCRPRSGGGGASRIARAERSGDRSVRQKHARDPPSGCRRRPCRVLAGDGGEPRRALTVAARSLRGPQAYLVPAAVDLITAPPRSTAPTSTYRSQDINRKLMFPTRPRSCR</sequence>
<dbReference type="PANTHER" id="PTHR46696">
    <property type="entry name" value="P450, PUTATIVE (EUROFUNG)-RELATED"/>
    <property type="match status" value="1"/>
</dbReference>
<dbReference type="HOGENOM" id="CLU_554194_0_0_11"/>
<dbReference type="OrthoDB" id="142769at2"/>
<keyword evidence="5" id="KW-0408">Iron</keyword>
<geneLocation type="plasmid" evidence="8 9">
    <name>pROB01</name>
</geneLocation>
<dbReference type="InterPro" id="IPR036396">
    <property type="entry name" value="Cyt_P450_sf"/>
</dbReference>
<comment type="similarity">
    <text evidence="1">Belongs to the cytochrome P450 family.</text>
</comment>
<evidence type="ECO:0000256" key="3">
    <source>
        <dbReference type="ARBA" id="ARBA00022723"/>
    </source>
</evidence>
<keyword evidence="2" id="KW-0349">Heme</keyword>
<organism evidence="8 9">
    <name type="scientific">Rhodococcus opacus (strain B4)</name>
    <dbReference type="NCBI Taxonomy" id="632772"/>
    <lineage>
        <taxon>Bacteria</taxon>
        <taxon>Bacillati</taxon>
        <taxon>Actinomycetota</taxon>
        <taxon>Actinomycetes</taxon>
        <taxon>Mycobacteriales</taxon>
        <taxon>Nocardiaceae</taxon>
        <taxon>Rhodococcus</taxon>
    </lineage>
</organism>